<reference evidence="1" key="1">
    <citation type="submission" date="2021-06" db="EMBL/GenBank/DDBJ databases">
        <authorList>
            <person name="Kallberg Y."/>
            <person name="Tangrot J."/>
            <person name="Rosling A."/>
        </authorList>
    </citation>
    <scope>NUCLEOTIDE SEQUENCE</scope>
    <source>
        <strain evidence="1">CL551</strain>
    </source>
</reference>
<evidence type="ECO:0000313" key="2">
    <source>
        <dbReference type="Proteomes" id="UP000789342"/>
    </source>
</evidence>
<proteinExistence type="predicted"/>
<dbReference type="OrthoDB" id="2417679at2759"/>
<protein>
    <submittedName>
        <fullName evidence="1">6900_t:CDS:1</fullName>
    </submittedName>
</protein>
<evidence type="ECO:0000313" key="1">
    <source>
        <dbReference type="EMBL" id="CAG8543785.1"/>
    </source>
</evidence>
<dbReference type="Gene3D" id="1.10.10.10">
    <property type="entry name" value="Winged helix-like DNA-binding domain superfamily/Winged helix DNA-binding domain"/>
    <property type="match status" value="1"/>
</dbReference>
<comment type="caution">
    <text evidence="1">The sequence shown here is derived from an EMBL/GenBank/DDBJ whole genome shotgun (WGS) entry which is preliminary data.</text>
</comment>
<dbReference type="AlphaFoldDB" id="A0A9N9FKP9"/>
<name>A0A9N9FKP9_9GLOM</name>
<organism evidence="1 2">
    <name type="scientific">Acaulospora morrowiae</name>
    <dbReference type="NCBI Taxonomy" id="94023"/>
    <lineage>
        <taxon>Eukaryota</taxon>
        <taxon>Fungi</taxon>
        <taxon>Fungi incertae sedis</taxon>
        <taxon>Mucoromycota</taxon>
        <taxon>Glomeromycotina</taxon>
        <taxon>Glomeromycetes</taxon>
        <taxon>Diversisporales</taxon>
        <taxon>Acaulosporaceae</taxon>
        <taxon>Acaulospora</taxon>
    </lineage>
</organism>
<feature type="non-terminal residue" evidence="1">
    <location>
        <position position="71"/>
    </location>
</feature>
<gene>
    <name evidence="1" type="ORF">AMORRO_LOCUS5252</name>
</gene>
<dbReference type="InterPro" id="IPR036388">
    <property type="entry name" value="WH-like_DNA-bd_sf"/>
</dbReference>
<dbReference type="InterPro" id="IPR009057">
    <property type="entry name" value="Homeodomain-like_sf"/>
</dbReference>
<dbReference type="EMBL" id="CAJVPV010003119">
    <property type="protein sequence ID" value="CAG8543785.1"/>
    <property type="molecule type" value="Genomic_DNA"/>
</dbReference>
<dbReference type="Proteomes" id="UP000789342">
    <property type="component" value="Unassembled WGS sequence"/>
</dbReference>
<accession>A0A9N9FKP9</accession>
<keyword evidence="2" id="KW-1185">Reference proteome</keyword>
<sequence length="71" mass="8555">KMPISLSNNLLWRIVYLYHNGYSNKKIRSLLYISRATVGRVLRIYKKWGYVKDPFIGSKERRKLFDTDDMK</sequence>
<dbReference type="SUPFAM" id="SSF46689">
    <property type="entry name" value="Homeodomain-like"/>
    <property type="match status" value="1"/>
</dbReference>
<feature type="non-terminal residue" evidence="1">
    <location>
        <position position="1"/>
    </location>
</feature>